<dbReference type="NCBIfam" id="TIGR00418">
    <property type="entry name" value="thrS"/>
    <property type="match status" value="1"/>
</dbReference>
<evidence type="ECO:0000256" key="6">
    <source>
        <dbReference type="ARBA" id="ARBA00022840"/>
    </source>
</evidence>
<evidence type="ECO:0000313" key="14">
    <source>
        <dbReference type="EMBL" id="WBW70927.1"/>
    </source>
</evidence>
<keyword evidence="5" id="KW-0547">Nucleotide-binding</keyword>
<comment type="subcellular location">
    <subcellularLocation>
        <location evidence="1">Mitochondrion matrix</location>
    </subcellularLocation>
</comment>
<evidence type="ECO:0000256" key="10">
    <source>
        <dbReference type="ARBA" id="ARBA00023146"/>
    </source>
</evidence>
<evidence type="ECO:0000256" key="8">
    <source>
        <dbReference type="ARBA" id="ARBA00022946"/>
    </source>
</evidence>
<dbReference type="GO" id="GO:0005524">
    <property type="term" value="F:ATP binding"/>
    <property type="evidence" value="ECO:0007669"/>
    <property type="project" value="UniProtKB-KW"/>
</dbReference>
<protein>
    <recommendedName>
        <fullName evidence="3">threonine--tRNA ligase</fullName>
        <ecNumber evidence="3">6.1.1.3</ecNumber>
    </recommendedName>
    <alternativeName>
        <fullName evidence="11">Threonyl-tRNA synthetase</fullName>
    </alternativeName>
</protein>
<dbReference type="SUPFAM" id="SSF52954">
    <property type="entry name" value="Class II aaRS ABD-related"/>
    <property type="match status" value="1"/>
</dbReference>
<dbReference type="RefSeq" id="XP_056035170.1">
    <property type="nucleotide sequence ID" value="XM_056179070.1"/>
</dbReference>
<gene>
    <name evidence="14" type="ORF">SOMG_00275</name>
</gene>
<keyword evidence="9" id="KW-0496">Mitochondrion</keyword>
<dbReference type="Pfam" id="PF00587">
    <property type="entry name" value="tRNA-synt_2b"/>
    <property type="match status" value="1"/>
</dbReference>
<dbReference type="InterPro" id="IPR006195">
    <property type="entry name" value="aa-tRNA-synth_II"/>
</dbReference>
<dbReference type="Pfam" id="PF03129">
    <property type="entry name" value="HGTP_anticodon"/>
    <property type="match status" value="1"/>
</dbReference>
<comment type="similarity">
    <text evidence="2">Belongs to the class-II aminoacyl-tRNA synthetase family.</text>
</comment>
<keyword evidence="4 14" id="KW-0436">Ligase</keyword>
<dbReference type="EC" id="6.1.1.3" evidence="3"/>
<evidence type="ECO:0000256" key="3">
    <source>
        <dbReference type="ARBA" id="ARBA00013163"/>
    </source>
</evidence>
<dbReference type="Proteomes" id="UP001212411">
    <property type="component" value="Chromosome 1"/>
</dbReference>
<dbReference type="InterPro" id="IPR002320">
    <property type="entry name" value="Thr-tRNA-ligase_IIa"/>
</dbReference>
<proteinExistence type="inferred from homology"/>
<keyword evidence="7" id="KW-0648">Protein biosynthesis</keyword>
<evidence type="ECO:0000256" key="4">
    <source>
        <dbReference type="ARBA" id="ARBA00022598"/>
    </source>
</evidence>
<dbReference type="InterPro" id="IPR033728">
    <property type="entry name" value="ThrRS_core"/>
</dbReference>
<evidence type="ECO:0000256" key="11">
    <source>
        <dbReference type="ARBA" id="ARBA00031900"/>
    </source>
</evidence>
<dbReference type="FunFam" id="3.30.930.10:FF:000039">
    <property type="entry name" value="Threonyl-tRNA synthetase, mitochondrial"/>
    <property type="match status" value="1"/>
</dbReference>
<dbReference type="PANTHER" id="PTHR11451:SF50">
    <property type="entry name" value="THREONINE--TRNA LIGASE, MITOCHONDRIAL"/>
    <property type="match status" value="1"/>
</dbReference>
<dbReference type="Gene3D" id="3.30.930.10">
    <property type="entry name" value="Bira Bifunctional Protein, Domain 2"/>
    <property type="match status" value="1"/>
</dbReference>
<dbReference type="CDD" id="cd00771">
    <property type="entry name" value="ThrRS_core"/>
    <property type="match status" value="1"/>
</dbReference>
<feature type="domain" description="Aminoacyl-transfer RNA synthetases class-II family profile" evidence="13">
    <location>
        <begin position="63"/>
        <end position="364"/>
    </location>
</feature>
<dbReference type="Gene3D" id="3.40.50.800">
    <property type="entry name" value="Anticodon-binding domain"/>
    <property type="match status" value="1"/>
</dbReference>
<dbReference type="GO" id="GO:0005759">
    <property type="term" value="C:mitochondrial matrix"/>
    <property type="evidence" value="ECO:0007669"/>
    <property type="project" value="UniProtKB-SubCell"/>
</dbReference>
<dbReference type="FunFam" id="3.40.50.800:FF:000023">
    <property type="entry name" value="Threonyl-tRNA synthetase mitochondrial"/>
    <property type="match status" value="1"/>
</dbReference>
<dbReference type="InterPro" id="IPR002314">
    <property type="entry name" value="aa-tRNA-synt_IIb"/>
</dbReference>
<dbReference type="KEGG" id="som:SOMG_00275"/>
<dbReference type="GO" id="GO:0006435">
    <property type="term" value="P:threonyl-tRNA aminoacylation"/>
    <property type="evidence" value="ECO:0007669"/>
    <property type="project" value="InterPro"/>
</dbReference>
<dbReference type="GO" id="GO:0004829">
    <property type="term" value="F:threonine-tRNA ligase activity"/>
    <property type="evidence" value="ECO:0007669"/>
    <property type="project" value="UniProtKB-EC"/>
</dbReference>
<dbReference type="GeneID" id="80873759"/>
<evidence type="ECO:0000256" key="9">
    <source>
        <dbReference type="ARBA" id="ARBA00023128"/>
    </source>
</evidence>
<dbReference type="EMBL" id="CP115611">
    <property type="protein sequence ID" value="WBW70927.1"/>
    <property type="molecule type" value="Genomic_DNA"/>
</dbReference>
<evidence type="ECO:0000256" key="12">
    <source>
        <dbReference type="ARBA" id="ARBA00049515"/>
    </source>
</evidence>
<keyword evidence="8" id="KW-0809">Transit peptide</keyword>
<reference evidence="14 15" key="1">
    <citation type="journal article" date="2023" name="G3 (Bethesda)">
        <title>A high-quality reference genome for the fission yeast Schizosaccharomyces osmophilus.</title>
        <authorList>
            <person name="Jia G.S."/>
            <person name="Zhang W.C."/>
            <person name="Liang Y."/>
            <person name="Liu X.H."/>
            <person name="Rhind N."/>
            <person name="Pidoux A."/>
            <person name="Brysch-Herzberg M."/>
            <person name="Du L.L."/>
        </authorList>
    </citation>
    <scope>NUCLEOTIDE SEQUENCE [LARGE SCALE GENOMIC DNA]</scope>
    <source>
        <strain evidence="14 15">CBS 15793</strain>
    </source>
</reference>
<dbReference type="AlphaFoldDB" id="A0AAE9W6H9"/>
<dbReference type="PANTHER" id="PTHR11451">
    <property type="entry name" value="THREONINE-TRNA LIGASE"/>
    <property type="match status" value="1"/>
</dbReference>
<keyword evidence="6" id="KW-0067">ATP-binding</keyword>
<evidence type="ECO:0000256" key="2">
    <source>
        <dbReference type="ARBA" id="ARBA00008226"/>
    </source>
</evidence>
<organism evidence="14 15">
    <name type="scientific">Schizosaccharomyces osmophilus</name>
    <dbReference type="NCBI Taxonomy" id="2545709"/>
    <lineage>
        <taxon>Eukaryota</taxon>
        <taxon>Fungi</taxon>
        <taxon>Dikarya</taxon>
        <taxon>Ascomycota</taxon>
        <taxon>Taphrinomycotina</taxon>
        <taxon>Schizosaccharomycetes</taxon>
        <taxon>Schizosaccharomycetales</taxon>
        <taxon>Schizosaccharomycetaceae</taxon>
        <taxon>Schizosaccharomyces</taxon>
    </lineage>
</organism>
<dbReference type="SUPFAM" id="SSF55681">
    <property type="entry name" value="Class II aaRS and biotin synthetases"/>
    <property type="match status" value="1"/>
</dbReference>
<evidence type="ECO:0000256" key="7">
    <source>
        <dbReference type="ARBA" id="ARBA00022917"/>
    </source>
</evidence>
<comment type="catalytic activity">
    <reaction evidence="12">
        <text>tRNA(Thr) + L-threonine + ATP = L-threonyl-tRNA(Thr) + AMP + diphosphate + H(+)</text>
        <dbReference type="Rhea" id="RHEA:24624"/>
        <dbReference type="Rhea" id="RHEA-COMP:9670"/>
        <dbReference type="Rhea" id="RHEA-COMP:9704"/>
        <dbReference type="ChEBI" id="CHEBI:15378"/>
        <dbReference type="ChEBI" id="CHEBI:30616"/>
        <dbReference type="ChEBI" id="CHEBI:33019"/>
        <dbReference type="ChEBI" id="CHEBI:57926"/>
        <dbReference type="ChEBI" id="CHEBI:78442"/>
        <dbReference type="ChEBI" id="CHEBI:78534"/>
        <dbReference type="ChEBI" id="CHEBI:456215"/>
        <dbReference type="EC" id="6.1.1.3"/>
    </reaction>
</comment>
<accession>A0AAE9W6H9</accession>
<dbReference type="InterPro" id="IPR045864">
    <property type="entry name" value="aa-tRNA-synth_II/BPL/LPL"/>
</dbReference>
<evidence type="ECO:0000259" key="13">
    <source>
        <dbReference type="PROSITE" id="PS50862"/>
    </source>
</evidence>
<evidence type="ECO:0000256" key="5">
    <source>
        <dbReference type="ARBA" id="ARBA00022741"/>
    </source>
</evidence>
<dbReference type="InterPro" id="IPR036621">
    <property type="entry name" value="Anticodon-bd_dom_sf"/>
</dbReference>
<evidence type="ECO:0000313" key="15">
    <source>
        <dbReference type="Proteomes" id="UP001212411"/>
    </source>
</evidence>
<name>A0AAE9W6H9_9SCHI</name>
<keyword evidence="10" id="KW-0030">Aminoacyl-tRNA synthetase</keyword>
<keyword evidence="15" id="KW-1185">Reference proteome</keyword>
<evidence type="ECO:0000256" key="1">
    <source>
        <dbReference type="ARBA" id="ARBA00004305"/>
    </source>
</evidence>
<dbReference type="PRINTS" id="PR01047">
    <property type="entry name" value="TRNASYNTHTHR"/>
</dbReference>
<dbReference type="InterPro" id="IPR004154">
    <property type="entry name" value="Anticodon-bd"/>
</dbReference>
<dbReference type="PROSITE" id="PS50862">
    <property type="entry name" value="AA_TRNA_LIGASE_II"/>
    <property type="match status" value="1"/>
</dbReference>
<sequence length="470" mass="54637">MLLLNLRCRSPKLNFKIGINDRISHSTIVNTRLYSNANKLSFEDHRIIAQRQKLFITDPKSPGSIFFLPHGARVYNRLVDFLKLQYRLEGFEEVMTPIIYKKDLWERSGHWQNYEKEIFRVEGSKKAEETEEENNAIYGLKPMNCPGHCLIYAHTERSYRDLPLRFADFSPLHRNEASGALSGITRLRCFHQDDGHIFCEPQQIKTEITKTLHFIKHVYSLLGMNKLKYYLSTRPEDSIGSLETWSLSENALKEALSVNEVPWVLNEGDGAFYGPKIDVNVADARGKWHQTATIQLDFHLPERFKLYYRTKAGGSSTVEGNENMPVLVHRAIFGSLERFMGILIEHINGHWPFWLSPRHAVILPINQSKPVLDFAKRVQNELSGSSQVQSHFAPLNQTYFYVDLQADAQSLGKRLRESRLLNYNYEIVIGEKEVQEQVLSVTDRQDRKSTKRMTIDELRRTFEQRLSKYE</sequence>